<dbReference type="Proteomes" id="UP000239263">
    <property type="component" value="Unassembled WGS sequence"/>
</dbReference>
<dbReference type="EMBL" id="MSCO01000001">
    <property type="protein sequence ID" value="PQJ88843.1"/>
    <property type="molecule type" value="Genomic_DNA"/>
</dbReference>
<proteinExistence type="predicted"/>
<organism evidence="3 4">
    <name type="scientific">Aliivibrio sifiae</name>
    <dbReference type="NCBI Taxonomy" id="566293"/>
    <lineage>
        <taxon>Bacteria</taxon>
        <taxon>Pseudomonadati</taxon>
        <taxon>Pseudomonadota</taxon>
        <taxon>Gammaproteobacteria</taxon>
        <taxon>Vibrionales</taxon>
        <taxon>Vibrionaceae</taxon>
        <taxon>Aliivibrio</taxon>
    </lineage>
</organism>
<comment type="caution">
    <text evidence="3">The sequence shown here is derived from an EMBL/GenBank/DDBJ whole genome shotgun (WGS) entry which is preliminary data.</text>
</comment>
<dbReference type="PROSITE" id="PS51257">
    <property type="entry name" value="PROKAR_LIPOPROTEIN"/>
    <property type="match status" value="1"/>
</dbReference>
<protein>
    <recommendedName>
        <fullName evidence="2">Outer membrane protein beta-barrel domain-containing protein</fullName>
    </recommendedName>
</protein>
<name>A0A2S7XBW4_9GAMM</name>
<sequence length="187" mass="20249">MENQLKLVEVLSACLVPTIFSCAVYAKSNEDFSGHRVGIGSSATILSDGSVDYGSGIKFEYGYDINRIVGINVSYEKNSDTVSGYSYSVDLDGSMFKVTSDIGYAFNFNKWSLKPYGVVGIAKYSEDGVIQSGANSVNTTFDETNPVIGAGVRATFDFGLYVDLRSEYIPVTDMELSQGAVTIGYKF</sequence>
<evidence type="ECO:0000313" key="4">
    <source>
        <dbReference type="Proteomes" id="UP000239263"/>
    </source>
</evidence>
<feature type="domain" description="Outer membrane protein beta-barrel" evidence="2">
    <location>
        <begin position="19"/>
        <end position="187"/>
    </location>
</feature>
<keyword evidence="1" id="KW-0732">Signal</keyword>
<dbReference type="RefSeq" id="WP_181044559.1">
    <property type="nucleotide sequence ID" value="NZ_CAWNRT010000001.1"/>
</dbReference>
<evidence type="ECO:0000259" key="2">
    <source>
        <dbReference type="Pfam" id="PF13505"/>
    </source>
</evidence>
<evidence type="ECO:0000313" key="3">
    <source>
        <dbReference type="EMBL" id="PQJ88843.1"/>
    </source>
</evidence>
<accession>A0A2S7XBW4</accession>
<dbReference type="Gene3D" id="2.40.160.20">
    <property type="match status" value="1"/>
</dbReference>
<dbReference type="Pfam" id="PF13505">
    <property type="entry name" value="OMP_b-brl"/>
    <property type="match status" value="1"/>
</dbReference>
<dbReference type="InterPro" id="IPR027385">
    <property type="entry name" value="Beta-barrel_OMP"/>
</dbReference>
<dbReference type="SUPFAM" id="SSF56925">
    <property type="entry name" value="OMPA-like"/>
    <property type="match status" value="1"/>
</dbReference>
<reference evidence="3 4" key="1">
    <citation type="submission" date="2016-12" db="EMBL/GenBank/DDBJ databases">
        <title>Diversity of luminous bacteria.</title>
        <authorList>
            <person name="Yoshizawa S."/>
            <person name="Kogure K."/>
        </authorList>
    </citation>
    <scope>NUCLEOTIDE SEQUENCE [LARGE SCALE GENOMIC DNA]</scope>
    <source>
        <strain evidence="3 4">ATCC 33715</strain>
    </source>
</reference>
<dbReference type="InterPro" id="IPR011250">
    <property type="entry name" value="OMP/PagP_B-barrel"/>
</dbReference>
<gene>
    <name evidence="3" type="ORF">BTO22_04280</name>
</gene>
<evidence type="ECO:0000256" key="1">
    <source>
        <dbReference type="ARBA" id="ARBA00022729"/>
    </source>
</evidence>
<dbReference type="AlphaFoldDB" id="A0A2S7XBW4"/>